<name>A0A0F9MJH2_9ZZZZ</name>
<dbReference type="AlphaFoldDB" id="A0A0F9MJH2"/>
<feature type="transmembrane region" description="Helical" evidence="1">
    <location>
        <begin position="6"/>
        <end position="23"/>
    </location>
</feature>
<proteinExistence type="predicted"/>
<feature type="non-terminal residue" evidence="2">
    <location>
        <position position="1"/>
    </location>
</feature>
<reference evidence="2" key="1">
    <citation type="journal article" date="2015" name="Nature">
        <title>Complex archaea that bridge the gap between prokaryotes and eukaryotes.</title>
        <authorList>
            <person name="Spang A."/>
            <person name="Saw J.H."/>
            <person name="Jorgensen S.L."/>
            <person name="Zaremba-Niedzwiedzka K."/>
            <person name="Martijn J."/>
            <person name="Lind A.E."/>
            <person name="van Eijk R."/>
            <person name="Schleper C."/>
            <person name="Guy L."/>
            <person name="Ettema T.J."/>
        </authorList>
    </citation>
    <scope>NUCLEOTIDE SEQUENCE</scope>
</reference>
<gene>
    <name evidence="2" type="ORF">LCGC14_1082630</name>
</gene>
<evidence type="ECO:0000313" key="2">
    <source>
        <dbReference type="EMBL" id="KKN05934.1"/>
    </source>
</evidence>
<organism evidence="2">
    <name type="scientific">marine sediment metagenome</name>
    <dbReference type="NCBI Taxonomy" id="412755"/>
    <lineage>
        <taxon>unclassified sequences</taxon>
        <taxon>metagenomes</taxon>
        <taxon>ecological metagenomes</taxon>
    </lineage>
</organism>
<accession>A0A0F9MJH2</accession>
<sequence>VLSMAAAVYTALSLMKDGYYAFIRFKNKRINKRIGILYRMGMEESANVLQTPILKYYQR</sequence>
<keyword evidence="1" id="KW-1133">Transmembrane helix</keyword>
<keyword evidence="1" id="KW-0472">Membrane</keyword>
<evidence type="ECO:0000256" key="1">
    <source>
        <dbReference type="SAM" id="Phobius"/>
    </source>
</evidence>
<keyword evidence="1" id="KW-0812">Transmembrane</keyword>
<dbReference type="EMBL" id="LAZR01004747">
    <property type="protein sequence ID" value="KKN05934.1"/>
    <property type="molecule type" value="Genomic_DNA"/>
</dbReference>
<protein>
    <submittedName>
        <fullName evidence="2">Uncharacterized protein</fullName>
    </submittedName>
</protein>
<comment type="caution">
    <text evidence="2">The sequence shown here is derived from an EMBL/GenBank/DDBJ whole genome shotgun (WGS) entry which is preliminary data.</text>
</comment>